<name>A0A4T0FWF5_9BASI</name>
<evidence type="ECO:0000313" key="15">
    <source>
        <dbReference type="Proteomes" id="UP000310189"/>
    </source>
</evidence>
<keyword evidence="5" id="KW-0819">tRNA processing</keyword>
<dbReference type="InterPro" id="IPR047151">
    <property type="entry name" value="RNZ2-like"/>
</dbReference>
<evidence type="ECO:0000256" key="4">
    <source>
        <dbReference type="ARBA" id="ARBA00012477"/>
    </source>
</evidence>
<evidence type="ECO:0000256" key="1">
    <source>
        <dbReference type="ARBA" id="ARBA00000402"/>
    </source>
</evidence>
<protein>
    <recommendedName>
        <fullName evidence="4">ribonuclease Z</fullName>
        <ecNumber evidence="4">3.1.26.11</ecNumber>
    </recommendedName>
</protein>
<keyword evidence="9" id="KW-0378">Hydrolase</keyword>
<accession>A0A4T0FWF5</accession>
<dbReference type="SUPFAM" id="SSF56281">
    <property type="entry name" value="Metallo-hydrolase/oxidoreductase"/>
    <property type="match status" value="1"/>
</dbReference>
<keyword evidence="6" id="KW-0540">Nuclease</keyword>
<feature type="compositionally biased region" description="Low complexity" evidence="11">
    <location>
        <begin position="138"/>
        <end position="165"/>
    </location>
</feature>
<reference evidence="14 15" key="1">
    <citation type="submission" date="2019-03" db="EMBL/GenBank/DDBJ databases">
        <title>Sequencing 23 genomes of Wallemia ichthyophaga.</title>
        <authorList>
            <person name="Gostincar C."/>
        </authorList>
    </citation>
    <scope>NUCLEOTIDE SEQUENCE [LARGE SCALE GENOMIC DNA]</scope>
    <source>
        <strain evidence="14 15">EXF-5753</strain>
    </source>
</reference>
<dbReference type="GO" id="GO:0005739">
    <property type="term" value="C:mitochondrion"/>
    <property type="evidence" value="ECO:0007669"/>
    <property type="project" value="TreeGrafter"/>
</dbReference>
<sequence>MKYQLNVVSTPASDTQHSVCLFFPNARYLFGIPEATTRMCIQRKQALKKLRGAFLSQATDGGLAGLTMSFADSTGQGTLNVGGPEGTLHRVAGMRYYNKRDHLRVNVLESLIGSEQQQALYSDEFVDVYGVTTHAISASRSDSDGSQSSSSSPSSPSSSRRNSMSYEESVQYKTKIVDEIFPGLPLNPTDDATKNGGDAVEDIPSGNDAKLSRRLARLPPPRHPRSDAAASYIVMGKPMRGKFNNEVANELQVPGPLRSQLTKKETITFALKDGTERTVTPEQVVAPDTPPTVFFVVNVPNKKHIETLIESSAWDRHRQEHKPHIIIHNVGWGVLENEQYMQWMKSWGADTHHLVSSPEYTPNNISLPSSFLSVKRASYLSDAFKTPLYSLDAPRTLPSSLTSELKIDILDKHHVSELNPPQAPSVQPTLMSGLPAGFDIRRDTTDDELFKQGLTDKSWDKYAKACAMVQEEVSKLTPPEKVPGDDVVVTTLGTGSALPSKYRNVSATLLQTSHGHILLDAGEGTWGQLARAFGERTRNTPARDGKEDAWDVLRNTKLIYLSHVHADHHIGLAKLLHLRAKAVGQDNPVTVVCNHLIRTYLIEQNQLEYLGLGRKVKFVDVEALVYNQDLSVEKTGYKKAQQDEAAVNMTVLRQTLNLKDVKTALVKHRCKCHGGVIESNEGWKVVYSGDTMPCETLVESGKDATLLIHEATMEDGLEETAAAKGHSTIGQAVEIGKAMQAKKILLTHFSQRYSKLAQSSQSENGTHIVAHAFDLLSLRVGDLWKMSHYTPPLSYLLAQEAAGDEKEEVDEQAENKETDKGSKKSRKAKNKDKRKLESIDTNAKSNERDQQTKKSKA</sequence>
<feature type="region of interest" description="Disordered" evidence="11">
    <location>
        <begin position="138"/>
        <end position="169"/>
    </location>
</feature>
<feature type="domain" description="tRNase Z endonuclease" evidence="13">
    <location>
        <begin position="7"/>
        <end position="59"/>
    </location>
</feature>
<dbReference type="Pfam" id="PF12706">
    <property type="entry name" value="Lactamase_B_2"/>
    <property type="match status" value="1"/>
</dbReference>
<evidence type="ECO:0000259" key="12">
    <source>
        <dbReference type="Pfam" id="PF12706"/>
    </source>
</evidence>
<feature type="region of interest" description="Disordered" evidence="11">
    <location>
        <begin position="803"/>
        <end position="857"/>
    </location>
</feature>
<dbReference type="GO" id="GO:0046872">
    <property type="term" value="F:metal ion binding"/>
    <property type="evidence" value="ECO:0007669"/>
    <property type="project" value="UniProtKB-KW"/>
</dbReference>
<comment type="caution">
    <text evidence="14">The sequence shown here is derived from an EMBL/GenBank/DDBJ whole genome shotgun (WGS) entry which is preliminary data.</text>
</comment>
<evidence type="ECO:0000256" key="7">
    <source>
        <dbReference type="ARBA" id="ARBA00022723"/>
    </source>
</evidence>
<evidence type="ECO:0000256" key="3">
    <source>
        <dbReference type="ARBA" id="ARBA00007823"/>
    </source>
</evidence>
<dbReference type="EC" id="3.1.26.11" evidence="4"/>
<comment type="cofactor">
    <cofactor evidence="2">
        <name>Zn(2+)</name>
        <dbReference type="ChEBI" id="CHEBI:29105"/>
    </cofactor>
</comment>
<evidence type="ECO:0000256" key="5">
    <source>
        <dbReference type="ARBA" id="ARBA00022694"/>
    </source>
</evidence>
<comment type="similarity">
    <text evidence="3">Belongs to the RNase Z family.</text>
</comment>
<keyword evidence="7" id="KW-0479">Metal-binding</keyword>
<evidence type="ECO:0000256" key="2">
    <source>
        <dbReference type="ARBA" id="ARBA00001947"/>
    </source>
</evidence>
<dbReference type="EMBL" id="SPNW01000003">
    <property type="protein sequence ID" value="TIA93119.1"/>
    <property type="molecule type" value="Genomic_DNA"/>
</dbReference>
<dbReference type="Gene3D" id="3.60.15.10">
    <property type="entry name" value="Ribonuclease Z/Hydroxyacylglutathione hydrolase-like"/>
    <property type="match status" value="2"/>
</dbReference>
<dbReference type="PANTHER" id="PTHR12553:SF49">
    <property type="entry name" value="ZINC PHOSPHODIESTERASE ELAC PROTEIN 2"/>
    <property type="match status" value="1"/>
</dbReference>
<dbReference type="InterPro" id="IPR027794">
    <property type="entry name" value="tRNase_Z_dom"/>
</dbReference>
<dbReference type="Pfam" id="PF13691">
    <property type="entry name" value="Lactamase_B_4"/>
    <property type="match status" value="1"/>
</dbReference>
<comment type="catalytic activity">
    <reaction evidence="1">
        <text>Endonucleolytic cleavage of RNA, removing extra 3' nucleotides from tRNA precursor, generating 3' termini of tRNAs. A 3'-hydroxy group is left at the tRNA terminus and a 5'-phosphoryl group is left at the trailer molecule.</text>
        <dbReference type="EC" id="3.1.26.11"/>
    </reaction>
</comment>
<dbReference type="GO" id="GO:1990180">
    <property type="term" value="P:mitochondrial tRNA 3'-end processing"/>
    <property type="evidence" value="ECO:0007669"/>
    <property type="project" value="TreeGrafter"/>
</dbReference>
<feature type="compositionally biased region" description="Basic and acidic residues" evidence="11">
    <location>
        <begin position="845"/>
        <end position="857"/>
    </location>
</feature>
<feature type="compositionally biased region" description="Basic residues" evidence="11">
    <location>
        <begin position="823"/>
        <end position="833"/>
    </location>
</feature>
<evidence type="ECO:0000256" key="9">
    <source>
        <dbReference type="ARBA" id="ARBA00022801"/>
    </source>
</evidence>
<feature type="compositionally biased region" description="Basic and acidic residues" evidence="11">
    <location>
        <begin position="813"/>
        <end position="822"/>
    </location>
</feature>
<keyword evidence="10" id="KW-0862">Zinc</keyword>
<evidence type="ECO:0000256" key="11">
    <source>
        <dbReference type="SAM" id="MobiDB-lite"/>
    </source>
</evidence>
<feature type="domain" description="Metallo-beta-lactamase" evidence="12">
    <location>
        <begin position="517"/>
        <end position="749"/>
    </location>
</feature>
<proteinExistence type="inferred from homology"/>
<keyword evidence="8" id="KW-0255">Endonuclease</keyword>
<evidence type="ECO:0000259" key="13">
    <source>
        <dbReference type="Pfam" id="PF13691"/>
    </source>
</evidence>
<dbReference type="PANTHER" id="PTHR12553">
    <property type="entry name" value="ZINC PHOSPHODIESTERASE ELAC PROTEIN 2"/>
    <property type="match status" value="1"/>
</dbReference>
<gene>
    <name evidence="14" type="ORF">E3P99_00282</name>
</gene>
<evidence type="ECO:0000256" key="8">
    <source>
        <dbReference type="ARBA" id="ARBA00022759"/>
    </source>
</evidence>
<feature type="region of interest" description="Disordered" evidence="11">
    <location>
        <begin position="184"/>
        <end position="207"/>
    </location>
</feature>
<dbReference type="InterPro" id="IPR001279">
    <property type="entry name" value="Metallo-B-lactamas"/>
</dbReference>
<evidence type="ECO:0000256" key="6">
    <source>
        <dbReference type="ARBA" id="ARBA00022722"/>
    </source>
</evidence>
<evidence type="ECO:0000313" key="14">
    <source>
        <dbReference type="EMBL" id="TIA93119.1"/>
    </source>
</evidence>
<dbReference type="Proteomes" id="UP000310189">
    <property type="component" value="Unassembled WGS sequence"/>
</dbReference>
<evidence type="ECO:0000256" key="10">
    <source>
        <dbReference type="ARBA" id="ARBA00022833"/>
    </source>
</evidence>
<dbReference type="InterPro" id="IPR036866">
    <property type="entry name" value="RibonucZ/Hydroxyglut_hydro"/>
</dbReference>
<dbReference type="CDD" id="cd07718">
    <property type="entry name" value="RNaseZ_ELAC1_ELAC2-C-term-like_MBL-fold"/>
    <property type="match status" value="1"/>
</dbReference>
<dbReference type="OrthoDB" id="527344at2759"/>
<keyword evidence="15" id="KW-1185">Reference proteome</keyword>
<dbReference type="GO" id="GO:0042781">
    <property type="term" value="F:3'-tRNA processing endoribonuclease activity"/>
    <property type="evidence" value="ECO:0007669"/>
    <property type="project" value="UniProtKB-EC"/>
</dbReference>
<dbReference type="AlphaFoldDB" id="A0A4T0FWF5"/>
<organism evidence="14 15">
    <name type="scientific">Wallemia hederae</name>
    <dbReference type="NCBI Taxonomy" id="1540922"/>
    <lineage>
        <taxon>Eukaryota</taxon>
        <taxon>Fungi</taxon>
        <taxon>Dikarya</taxon>
        <taxon>Basidiomycota</taxon>
        <taxon>Wallemiomycotina</taxon>
        <taxon>Wallemiomycetes</taxon>
        <taxon>Wallemiales</taxon>
        <taxon>Wallemiaceae</taxon>
        <taxon>Wallemia</taxon>
    </lineage>
</organism>